<reference evidence="2" key="1">
    <citation type="submission" date="2021-12" db="EMBL/GenBank/DDBJ databases">
        <authorList>
            <person name="King R."/>
        </authorList>
    </citation>
    <scope>NUCLEOTIDE SEQUENCE</scope>
</reference>
<dbReference type="EMBL" id="OU963871">
    <property type="protein sequence ID" value="CAH0382944.1"/>
    <property type="molecule type" value="Genomic_DNA"/>
</dbReference>
<feature type="compositionally biased region" description="Gly residues" evidence="1">
    <location>
        <begin position="331"/>
        <end position="407"/>
    </location>
</feature>
<feature type="compositionally biased region" description="Low complexity" evidence="1">
    <location>
        <begin position="65"/>
        <end position="75"/>
    </location>
</feature>
<evidence type="ECO:0000256" key="1">
    <source>
        <dbReference type="SAM" id="MobiDB-lite"/>
    </source>
</evidence>
<feature type="region of interest" description="Disordered" evidence="1">
    <location>
        <begin position="422"/>
        <end position="445"/>
    </location>
</feature>
<proteinExistence type="predicted"/>
<dbReference type="Proteomes" id="UP001152759">
    <property type="component" value="Chromosome 10"/>
</dbReference>
<sequence>MNSNKSSQFVSNLSKPLLLRVLRLNYHEDVDENSSIEELRELLQRKLTPIVSSEPQLESEPEPPVDVSSSDVTPVQESSGAKKVLKRPTMGDDIKYRLNVDDWDTFVERMELYFDVNDTPEEKWVAEILTRVNEDSFKMIKNLALPRKPKDLSFEELVQLVSSHLNPKPSQQAERFKFSKARQYPNEPVNKFVARLKNLSLNCNFDNLEESLKDQFVNGVKSDEIRAECFQKSDLTFQEAVEMANSREQAVGVATGGRGGWRGRGGQRGGGRGGAQGDRGGHSDRGASRGRGNHHQGQAKKEQTTPQPQPQPNVTINVVAQNKGDGKGTQKRGGGQGGQGGNPGGPGGSQGGQGGKQGGRGGKQGGRGGNQGGRGGGGGGPPRGGGRGGAGGGAAGGSGGPSGAGGVLLGLLDLVTQVAENAAKAKPKPKDKKAKDDKSWVVVNK</sequence>
<evidence type="ECO:0000313" key="2">
    <source>
        <dbReference type="EMBL" id="CAH0382944.1"/>
    </source>
</evidence>
<protein>
    <recommendedName>
        <fullName evidence="4">Retrotransposon gag domain-containing protein</fullName>
    </recommendedName>
</protein>
<evidence type="ECO:0000313" key="3">
    <source>
        <dbReference type="Proteomes" id="UP001152759"/>
    </source>
</evidence>
<gene>
    <name evidence="2" type="ORF">BEMITA_LOCUS2433</name>
</gene>
<dbReference type="PANTHER" id="PTHR33198">
    <property type="entry name" value="ANK_REP_REGION DOMAIN-CONTAINING PROTEIN-RELATED"/>
    <property type="match status" value="1"/>
</dbReference>
<organism evidence="2 3">
    <name type="scientific">Bemisia tabaci</name>
    <name type="common">Sweetpotato whitefly</name>
    <name type="synonym">Aleurodes tabaci</name>
    <dbReference type="NCBI Taxonomy" id="7038"/>
    <lineage>
        <taxon>Eukaryota</taxon>
        <taxon>Metazoa</taxon>
        <taxon>Ecdysozoa</taxon>
        <taxon>Arthropoda</taxon>
        <taxon>Hexapoda</taxon>
        <taxon>Insecta</taxon>
        <taxon>Pterygota</taxon>
        <taxon>Neoptera</taxon>
        <taxon>Paraneoptera</taxon>
        <taxon>Hemiptera</taxon>
        <taxon>Sternorrhyncha</taxon>
        <taxon>Aleyrodoidea</taxon>
        <taxon>Aleyrodidae</taxon>
        <taxon>Aleyrodinae</taxon>
        <taxon>Bemisia</taxon>
    </lineage>
</organism>
<accession>A0A9P0A2S5</accession>
<evidence type="ECO:0008006" key="4">
    <source>
        <dbReference type="Google" id="ProtNLM"/>
    </source>
</evidence>
<dbReference type="KEGG" id="btab:109044726"/>
<dbReference type="PANTHER" id="PTHR33198:SF19">
    <property type="entry name" value="CCHC-TYPE DOMAIN-CONTAINING PROTEIN"/>
    <property type="match status" value="1"/>
</dbReference>
<feature type="compositionally biased region" description="Gly residues" evidence="1">
    <location>
        <begin position="254"/>
        <end position="278"/>
    </location>
</feature>
<keyword evidence="3" id="KW-1185">Reference proteome</keyword>
<name>A0A9P0A2S5_BEMTA</name>
<dbReference type="AlphaFoldDB" id="A0A9P0A2S5"/>
<feature type="region of interest" description="Disordered" evidence="1">
    <location>
        <begin position="52"/>
        <end position="84"/>
    </location>
</feature>
<feature type="region of interest" description="Disordered" evidence="1">
    <location>
        <begin position="251"/>
        <end position="407"/>
    </location>
</feature>